<accession>H0QJD7</accession>
<organism evidence="3 4">
    <name type="scientific">Arthrobacter globiformis (strain ATCC 8010 / DSM 20124 / JCM 1332 / NBRC 12137 / NCIMB 8907 / NRRL B-2979 / 168)</name>
    <dbReference type="NCBI Taxonomy" id="1077972"/>
    <lineage>
        <taxon>Bacteria</taxon>
        <taxon>Bacillati</taxon>
        <taxon>Actinomycetota</taxon>
        <taxon>Actinomycetes</taxon>
        <taxon>Micrococcales</taxon>
        <taxon>Micrococcaceae</taxon>
        <taxon>Arthrobacter</taxon>
    </lineage>
</organism>
<dbReference type="RefSeq" id="WP_003799607.1">
    <property type="nucleotide sequence ID" value="NZ_BAEG01000029.1"/>
</dbReference>
<evidence type="ECO:0000256" key="2">
    <source>
        <dbReference type="SAM" id="Phobius"/>
    </source>
</evidence>
<keyword evidence="2" id="KW-0812">Transmembrane</keyword>
<feature type="transmembrane region" description="Helical" evidence="2">
    <location>
        <begin position="32"/>
        <end position="51"/>
    </location>
</feature>
<reference evidence="3 4" key="1">
    <citation type="submission" date="2011-12" db="EMBL/GenBank/DDBJ databases">
        <title>Whole genome shotgun sequence of Arthrobacter globiformis NBRC 12137.</title>
        <authorList>
            <person name="Miyazawa S."/>
            <person name="Hosoyama A."/>
            <person name="Tsuchikane K."/>
            <person name="Katsumata H."/>
            <person name="Yamazaki S."/>
            <person name="Fujita N."/>
        </authorList>
    </citation>
    <scope>NUCLEOTIDE SEQUENCE [LARGE SCALE GENOMIC DNA]</scope>
    <source>
        <strain evidence="3 4">NBRC 12137</strain>
    </source>
</reference>
<evidence type="ECO:0000256" key="1">
    <source>
        <dbReference type="SAM" id="MobiDB-lite"/>
    </source>
</evidence>
<keyword evidence="4" id="KW-1185">Reference proteome</keyword>
<sequence>MRKAGKVLLVILAVLAISGIVGWVAGPEAAGGALLMMAAGLGAFFGAGWGGDRATKVEEYRQELLSKKKFGSPQQPNNTRNSGDNNSA</sequence>
<name>H0QJD7_ARTG1</name>
<evidence type="ECO:0000313" key="3">
    <source>
        <dbReference type="EMBL" id="GAB12938.1"/>
    </source>
</evidence>
<dbReference type="EMBL" id="BAEG01000029">
    <property type="protein sequence ID" value="GAB12938.1"/>
    <property type="molecule type" value="Genomic_DNA"/>
</dbReference>
<feature type="transmembrane region" description="Helical" evidence="2">
    <location>
        <begin position="7"/>
        <end position="26"/>
    </location>
</feature>
<gene>
    <name evidence="3" type="ORF">ARGLB_029_00140</name>
</gene>
<dbReference type="Proteomes" id="UP000003828">
    <property type="component" value="Unassembled WGS sequence"/>
</dbReference>
<keyword evidence="2" id="KW-0472">Membrane</keyword>
<feature type="region of interest" description="Disordered" evidence="1">
    <location>
        <begin position="66"/>
        <end position="88"/>
    </location>
</feature>
<comment type="caution">
    <text evidence="3">The sequence shown here is derived from an EMBL/GenBank/DDBJ whole genome shotgun (WGS) entry which is preliminary data.</text>
</comment>
<feature type="compositionally biased region" description="Polar residues" evidence="1">
    <location>
        <begin position="72"/>
        <end position="88"/>
    </location>
</feature>
<keyword evidence="2" id="KW-1133">Transmembrane helix</keyword>
<protein>
    <submittedName>
        <fullName evidence="3">Uncharacterized protein</fullName>
    </submittedName>
</protein>
<evidence type="ECO:0000313" key="4">
    <source>
        <dbReference type="Proteomes" id="UP000003828"/>
    </source>
</evidence>
<dbReference type="AlphaFoldDB" id="H0QJD7"/>
<proteinExistence type="predicted"/>